<dbReference type="InterPro" id="IPR003651">
    <property type="entry name" value="Endonuclease3_FeS-loop_motif"/>
</dbReference>
<organism evidence="14 15">
    <name type="scientific">Syntrophobotulus glycolicus (strain DSM 8271 / FlGlyR)</name>
    <dbReference type="NCBI Taxonomy" id="645991"/>
    <lineage>
        <taxon>Bacteria</taxon>
        <taxon>Bacillati</taxon>
        <taxon>Bacillota</taxon>
        <taxon>Clostridia</taxon>
        <taxon>Eubacteriales</taxon>
        <taxon>Desulfitobacteriaceae</taxon>
        <taxon>Syntrophobotulus</taxon>
    </lineage>
</organism>
<feature type="binding site" evidence="12">
    <location>
        <position position="189"/>
    </location>
    <ligand>
        <name>[4Fe-4S] cluster</name>
        <dbReference type="ChEBI" id="CHEBI:49883"/>
    </ligand>
</feature>
<dbReference type="GO" id="GO:0006285">
    <property type="term" value="P:base-excision repair, AP site formation"/>
    <property type="evidence" value="ECO:0007669"/>
    <property type="project" value="TreeGrafter"/>
</dbReference>
<dbReference type="GO" id="GO:0051539">
    <property type="term" value="F:4 iron, 4 sulfur cluster binding"/>
    <property type="evidence" value="ECO:0007669"/>
    <property type="project" value="UniProtKB-UniRule"/>
</dbReference>
<dbReference type="PIRSF" id="PIRSF001435">
    <property type="entry name" value="Nth"/>
    <property type="match status" value="1"/>
</dbReference>
<evidence type="ECO:0000259" key="13">
    <source>
        <dbReference type="SMART" id="SM00478"/>
    </source>
</evidence>
<dbReference type="Gene3D" id="1.10.1670.10">
    <property type="entry name" value="Helix-hairpin-Helix base-excision DNA repair enzymes (C-terminal)"/>
    <property type="match status" value="1"/>
</dbReference>
<dbReference type="GO" id="GO:0046872">
    <property type="term" value="F:metal ion binding"/>
    <property type="evidence" value="ECO:0007669"/>
    <property type="project" value="UniProtKB-KW"/>
</dbReference>
<dbReference type="KEGG" id="sgy:Sgly_1969"/>
<evidence type="ECO:0000256" key="7">
    <source>
        <dbReference type="ARBA" id="ARBA00023014"/>
    </source>
</evidence>
<evidence type="ECO:0000256" key="6">
    <source>
        <dbReference type="ARBA" id="ARBA00023004"/>
    </source>
</evidence>
<evidence type="ECO:0000256" key="3">
    <source>
        <dbReference type="ARBA" id="ARBA00022723"/>
    </source>
</evidence>
<evidence type="ECO:0000256" key="10">
    <source>
        <dbReference type="ARBA" id="ARBA00023239"/>
    </source>
</evidence>
<keyword evidence="11 12" id="KW-0326">Glycosidase</keyword>
<comment type="catalytic activity">
    <reaction evidence="12">
        <text>2'-deoxyribonucleotide-(2'-deoxyribose 5'-phosphate)-2'-deoxyribonucleotide-DNA = a 3'-end 2'-deoxyribonucleotide-(2,3-dehydro-2,3-deoxyribose 5'-phosphate)-DNA + a 5'-end 5'-phospho-2'-deoxyribonucleoside-DNA + H(+)</text>
        <dbReference type="Rhea" id="RHEA:66592"/>
        <dbReference type="Rhea" id="RHEA-COMP:13180"/>
        <dbReference type="Rhea" id="RHEA-COMP:16897"/>
        <dbReference type="Rhea" id="RHEA-COMP:17067"/>
        <dbReference type="ChEBI" id="CHEBI:15378"/>
        <dbReference type="ChEBI" id="CHEBI:136412"/>
        <dbReference type="ChEBI" id="CHEBI:157695"/>
        <dbReference type="ChEBI" id="CHEBI:167181"/>
        <dbReference type="EC" id="4.2.99.18"/>
    </reaction>
</comment>
<dbReference type="PANTHER" id="PTHR10359:SF18">
    <property type="entry name" value="ENDONUCLEASE III"/>
    <property type="match status" value="1"/>
</dbReference>
<dbReference type="Pfam" id="PF00730">
    <property type="entry name" value="HhH-GPD"/>
    <property type="match status" value="1"/>
</dbReference>
<evidence type="ECO:0000256" key="1">
    <source>
        <dbReference type="ARBA" id="ARBA00008343"/>
    </source>
</evidence>
<evidence type="ECO:0000256" key="9">
    <source>
        <dbReference type="ARBA" id="ARBA00023204"/>
    </source>
</evidence>
<keyword evidence="5 12" id="KW-0378">Hydrolase</keyword>
<evidence type="ECO:0000256" key="8">
    <source>
        <dbReference type="ARBA" id="ARBA00023125"/>
    </source>
</evidence>
<feature type="binding site" evidence="12">
    <location>
        <position position="196"/>
    </location>
    <ligand>
        <name>[4Fe-4S] cluster</name>
        <dbReference type="ChEBI" id="CHEBI:49883"/>
    </ligand>
</feature>
<dbReference type="GO" id="GO:0019104">
    <property type="term" value="F:DNA N-glycosylase activity"/>
    <property type="evidence" value="ECO:0007669"/>
    <property type="project" value="UniProtKB-UniRule"/>
</dbReference>
<dbReference type="InterPro" id="IPR004036">
    <property type="entry name" value="Endonuclease-III-like_CS2"/>
</dbReference>
<dbReference type="HOGENOM" id="CLU_012862_3_3_9"/>
<dbReference type="OrthoDB" id="9800977at2"/>
<dbReference type="STRING" id="645991.Sgly_1969"/>
<feature type="binding site" evidence="12">
    <location>
        <position position="199"/>
    </location>
    <ligand>
        <name>[4Fe-4S] cluster</name>
        <dbReference type="ChEBI" id="CHEBI:49883"/>
    </ligand>
</feature>
<dbReference type="Pfam" id="PF10576">
    <property type="entry name" value="EndIII_4Fe-2S"/>
    <property type="match status" value="1"/>
</dbReference>
<dbReference type="Pfam" id="PF00633">
    <property type="entry name" value="HHH"/>
    <property type="match status" value="1"/>
</dbReference>
<dbReference type="NCBIfam" id="TIGR01083">
    <property type="entry name" value="nth"/>
    <property type="match status" value="1"/>
</dbReference>
<dbReference type="PROSITE" id="PS01155">
    <property type="entry name" value="ENDONUCLEASE_III_2"/>
    <property type="match status" value="1"/>
</dbReference>
<dbReference type="SMART" id="SM00478">
    <property type="entry name" value="ENDO3c"/>
    <property type="match status" value="1"/>
</dbReference>
<evidence type="ECO:0000256" key="5">
    <source>
        <dbReference type="ARBA" id="ARBA00022801"/>
    </source>
</evidence>
<protein>
    <recommendedName>
        <fullName evidence="12">Endonuclease III</fullName>
        <ecNumber evidence="12">4.2.99.18</ecNumber>
    </recommendedName>
    <alternativeName>
        <fullName evidence="12">DNA-(apurinic or apyrimidinic site) lyase</fullName>
    </alternativeName>
</protein>
<comment type="function">
    <text evidence="12">DNA repair enzyme that has both DNA N-glycosylase activity and AP-lyase activity. The DNA N-glycosylase activity releases various damaged pyrimidines from DNA by cleaving the N-glycosidic bond, leaving an AP (apurinic/apyrimidinic) site. The AP-lyase activity cleaves the phosphodiester bond 3' to the AP site by a beta-elimination, leaving a 3'-terminal unsaturated sugar and a product with a terminal 5'-phosphate.</text>
</comment>
<keyword evidence="6 12" id="KW-0408">Iron</keyword>
<dbReference type="GO" id="GO:0003677">
    <property type="term" value="F:DNA binding"/>
    <property type="evidence" value="ECO:0007669"/>
    <property type="project" value="UniProtKB-UniRule"/>
</dbReference>
<evidence type="ECO:0000256" key="12">
    <source>
        <dbReference type="HAMAP-Rule" id="MF_00942"/>
    </source>
</evidence>
<dbReference type="InterPro" id="IPR003265">
    <property type="entry name" value="HhH-GPD_domain"/>
</dbReference>
<dbReference type="EMBL" id="CP002547">
    <property type="protein sequence ID" value="ADY56264.1"/>
    <property type="molecule type" value="Genomic_DNA"/>
</dbReference>
<dbReference type="GO" id="GO:0140078">
    <property type="term" value="F:class I DNA-(apurinic or apyrimidinic site) endonuclease activity"/>
    <property type="evidence" value="ECO:0007669"/>
    <property type="project" value="UniProtKB-EC"/>
</dbReference>
<keyword evidence="8 12" id="KW-0238">DNA-binding</keyword>
<keyword evidence="14" id="KW-0540">Nuclease</keyword>
<keyword evidence="9 12" id="KW-0234">DNA repair</keyword>
<dbReference type="FunFam" id="1.10.1670.10:FF:000001">
    <property type="entry name" value="Endonuclease III"/>
    <property type="match status" value="1"/>
</dbReference>
<keyword evidence="7 12" id="KW-0411">Iron-sulfur</keyword>
<keyword evidence="3 12" id="KW-0479">Metal-binding</keyword>
<dbReference type="RefSeq" id="WP_013625132.1">
    <property type="nucleotide sequence ID" value="NC_015172.1"/>
</dbReference>
<dbReference type="InterPro" id="IPR005759">
    <property type="entry name" value="Nth"/>
</dbReference>
<dbReference type="SUPFAM" id="SSF48150">
    <property type="entry name" value="DNA-glycosylase"/>
    <property type="match status" value="1"/>
</dbReference>
<proteinExistence type="inferred from homology"/>
<evidence type="ECO:0000256" key="4">
    <source>
        <dbReference type="ARBA" id="ARBA00022763"/>
    </source>
</evidence>
<name>F0T0X5_SYNGF</name>
<dbReference type="CDD" id="cd00056">
    <property type="entry name" value="ENDO3c"/>
    <property type="match status" value="1"/>
</dbReference>
<gene>
    <name evidence="12" type="primary">nth</name>
    <name evidence="14" type="ordered locus">Sgly_1969</name>
</gene>
<dbReference type="Gene3D" id="1.10.340.30">
    <property type="entry name" value="Hypothetical protein, domain 2"/>
    <property type="match status" value="1"/>
</dbReference>
<keyword evidence="14" id="KW-0255">Endonuclease</keyword>
<reference evidence="14 15" key="1">
    <citation type="journal article" date="2011" name="Stand. Genomic Sci.">
        <title>Complete genome sequence of Syntrophobotulus glycolicus type strain (FlGlyR).</title>
        <authorList>
            <person name="Han C."/>
            <person name="Mwirichia R."/>
            <person name="Chertkov O."/>
            <person name="Held B."/>
            <person name="Lapidus A."/>
            <person name="Nolan M."/>
            <person name="Lucas S."/>
            <person name="Hammon N."/>
            <person name="Deshpande S."/>
            <person name="Cheng J.F."/>
            <person name="Tapia R."/>
            <person name="Goodwin L."/>
            <person name="Pitluck S."/>
            <person name="Huntemann M."/>
            <person name="Liolios K."/>
            <person name="Ivanova N."/>
            <person name="Pagani I."/>
            <person name="Mavromatis K."/>
            <person name="Ovchinikova G."/>
            <person name="Pati A."/>
            <person name="Chen A."/>
            <person name="Palaniappan K."/>
            <person name="Land M."/>
            <person name="Hauser L."/>
            <person name="Brambilla E.M."/>
            <person name="Rohde M."/>
            <person name="Spring S."/>
            <person name="Sikorski J."/>
            <person name="Goker M."/>
            <person name="Woyke T."/>
            <person name="Bristow J."/>
            <person name="Eisen J.A."/>
            <person name="Markowitz V."/>
            <person name="Hugenholtz P."/>
            <person name="Kyrpides N.C."/>
            <person name="Klenk H.P."/>
            <person name="Detter J.C."/>
        </authorList>
    </citation>
    <scope>NUCLEOTIDE SEQUENCE [LARGE SCALE GENOMIC DNA]</scope>
    <source>
        <strain evidence="15">DSM 8271 / FlGlyR</strain>
    </source>
</reference>
<dbReference type="EC" id="4.2.99.18" evidence="12"/>
<dbReference type="PROSITE" id="PS00764">
    <property type="entry name" value="ENDONUCLEASE_III_1"/>
    <property type="match status" value="1"/>
</dbReference>
<dbReference type="AlphaFoldDB" id="F0T0X5"/>
<dbReference type="Proteomes" id="UP000007488">
    <property type="component" value="Chromosome"/>
</dbReference>
<evidence type="ECO:0000256" key="2">
    <source>
        <dbReference type="ARBA" id="ARBA00022485"/>
    </source>
</evidence>
<reference evidence="15" key="2">
    <citation type="submission" date="2011-02" db="EMBL/GenBank/DDBJ databases">
        <title>The complete genome of Syntrophobotulus glycolicus DSM 8271.</title>
        <authorList>
            <person name="Lucas S."/>
            <person name="Copeland A."/>
            <person name="Lapidus A."/>
            <person name="Bruce D."/>
            <person name="Goodwin L."/>
            <person name="Pitluck S."/>
            <person name="Kyrpides N."/>
            <person name="Mavromatis K."/>
            <person name="Pagani I."/>
            <person name="Ivanova N."/>
            <person name="Mikhailova N."/>
            <person name="Chertkov O."/>
            <person name="Held B."/>
            <person name="Detter J.C."/>
            <person name="Tapia R."/>
            <person name="Han C."/>
            <person name="Land M."/>
            <person name="Hauser L."/>
            <person name="Markowitz V."/>
            <person name="Cheng J.-F."/>
            <person name="Hugenholtz P."/>
            <person name="Woyke T."/>
            <person name="Wu D."/>
            <person name="Spring S."/>
            <person name="Schroeder M."/>
            <person name="Brambilla E."/>
            <person name="Klenk H.-P."/>
            <person name="Eisen J.A."/>
        </authorList>
    </citation>
    <scope>NUCLEOTIDE SEQUENCE [LARGE SCALE GENOMIC DNA]</scope>
    <source>
        <strain evidence="15">DSM 8271 / FlGlyR</strain>
    </source>
</reference>
<keyword evidence="2 12" id="KW-0004">4Fe-4S</keyword>
<evidence type="ECO:0000256" key="11">
    <source>
        <dbReference type="ARBA" id="ARBA00023295"/>
    </source>
</evidence>
<evidence type="ECO:0000313" key="15">
    <source>
        <dbReference type="Proteomes" id="UP000007488"/>
    </source>
</evidence>
<dbReference type="InterPro" id="IPR011257">
    <property type="entry name" value="DNA_glycosylase"/>
</dbReference>
<comment type="cofactor">
    <cofactor evidence="12">
        <name>[4Fe-4S] cluster</name>
        <dbReference type="ChEBI" id="CHEBI:49883"/>
    </cofactor>
    <text evidence="12">Binds 1 [4Fe-4S] cluster.</text>
</comment>
<dbReference type="InterPro" id="IPR004035">
    <property type="entry name" value="Endouclease-III_FeS-bd_BS"/>
</dbReference>
<feature type="domain" description="HhH-GPD" evidence="13">
    <location>
        <begin position="40"/>
        <end position="187"/>
    </location>
</feature>
<comment type="similarity">
    <text evidence="1 12">Belongs to the Nth/MutY family.</text>
</comment>
<dbReference type="InterPro" id="IPR000445">
    <property type="entry name" value="HhH_motif"/>
</dbReference>
<dbReference type="FunFam" id="1.10.340.30:FF:000001">
    <property type="entry name" value="Endonuclease III"/>
    <property type="match status" value="1"/>
</dbReference>
<dbReference type="PANTHER" id="PTHR10359">
    <property type="entry name" value="A/G-SPECIFIC ADENINE GLYCOSYLASE/ENDONUCLEASE III"/>
    <property type="match status" value="1"/>
</dbReference>
<accession>F0T0X5</accession>
<keyword evidence="15" id="KW-1185">Reference proteome</keyword>
<evidence type="ECO:0000313" key="14">
    <source>
        <dbReference type="EMBL" id="ADY56264.1"/>
    </source>
</evidence>
<dbReference type="SMART" id="SM00525">
    <property type="entry name" value="FES"/>
    <property type="match status" value="1"/>
</dbReference>
<dbReference type="eggNOG" id="COG0177">
    <property type="taxonomic scope" value="Bacteria"/>
</dbReference>
<sequence length="209" mass="23208">MDQPNARTAEIITILAQTYPKAGCELNFSNPYQLLIATILSAQCTDIKVNAVTKSLFADYPSAQEIIKLSQTELENIIRPLGLFHNKARNILSTSQILLDRYQGEVPSDMASLVSLPGVGRKTANVILSNAFNFPALAVDTHVFRVSRRLDLTRGKTPHQVELDLTAQIPRDLWSKTHHLLIWHGRRICKAQKPACPSCPLLDLCPSAQ</sequence>
<keyword evidence="4 12" id="KW-0227">DNA damage</keyword>
<dbReference type="InterPro" id="IPR023170">
    <property type="entry name" value="HhH_base_excis_C"/>
</dbReference>
<keyword evidence="10 12" id="KW-0456">Lyase</keyword>
<dbReference type="HAMAP" id="MF_00942">
    <property type="entry name" value="Nth"/>
    <property type="match status" value="1"/>
</dbReference>
<feature type="binding site" evidence="12">
    <location>
        <position position="205"/>
    </location>
    <ligand>
        <name>[4Fe-4S] cluster</name>
        <dbReference type="ChEBI" id="CHEBI:49883"/>
    </ligand>
</feature>